<sequence length="88" mass="9840">MTHDNNIEYINLPVGIIVNGRPTRYWVGNTILSQRCSYKKASGAPKNGKANISDDLWRKLTRRYPHSSASFPARARAQPTRGAAEEPT</sequence>
<feature type="region of interest" description="Disordered" evidence="1">
    <location>
        <begin position="67"/>
        <end position="88"/>
    </location>
</feature>
<gene>
    <name evidence="2" type="ORF">EVAR_15129_1</name>
</gene>
<dbReference type="Proteomes" id="UP000299102">
    <property type="component" value="Unassembled WGS sequence"/>
</dbReference>
<reference evidence="2 3" key="1">
    <citation type="journal article" date="2019" name="Commun. Biol.">
        <title>The bagworm genome reveals a unique fibroin gene that provides high tensile strength.</title>
        <authorList>
            <person name="Kono N."/>
            <person name="Nakamura H."/>
            <person name="Ohtoshi R."/>
            <person name="Tomita M."/>
            <person name="Numata K."/>
            <person name="Arakawa K."/>
        </authorList>
    </citation>
    <scope>NUCLEOTIDE SEQUENCE [LARGE SCALE GENOMIC DNA]</scope>
</reference>
<comment type="caution">
    <text evidence="2">The sequence shown here is derived from an EMBL/GenBank/DDBJ whole genome shotgun (WGS) entry which is preliminary data.</text>
</comment>
<evidence type="ECO:0000256" key="1">
    <source>
        <dbReference type="SAM" id="MobiDB-lite"/>
    </source>
</evidence>
<name>A0A4C1UI63_EUMVA</name>
<dbReference type="AlphaFoldDB" id="A0A4C1UI63"/>
<protein>
    <submittedName>
        <fullName evidence="2">Uncharacterized protein</fullName>
    </submittedName>
</protein>
<evidence type="ECO:0000313" key="3">
    <source>
        <dbReference type="Proteomes" id="UP000299102"/>
    </source>
</evidence>
<proteinExistence type="predicted"/>
<accession>A0A4C1UI63</accession>
<evidence type="ECO:0000313" key="2">
    <source>
        <dbReference type="EMBL" id="GBP26115.1"/>
    </source>
</evidence>
<keyword evidence="3" id="KW-1185">Reference proteome</keyword>
<dbReference type="EMBL" id="BGZK01000176">
    <property type="protein sequence ID" value="GBP26115.1"/>
    <property type="molecule type" value="Genomic_DNA"/>
</dbReference>
<organism evidence="2 3">
    <name type="scientific">Eumeta variegata</name>
    <name type="common">Bagworm moth</name>
    <name type="synonym">Eumeta japonica</name>
    <dbReference type="NCBI Taxonomy" id="151549"/>
    <lineage>
        <taxon>Eukaryota</taxon>
        <taxon>Metazoa</taxon>
        <taxon>Ecdysozoa</taxon>
        <taxon>Arthropoda</taxon>
        <taxon>Hexapoda</taxon>
        <taxon>Insecta</taxon>
        <taxon>Pterygota</taxon>
        <taxon>Neoptera</taxon>
        <taxon>Endopterygota</taxon>
        <taxon>Lepidoptera</taxon>
        <taxon>Glossata</taxon>
        <taxon>Ditrysia</taxon>
        <taxon>Tineoidea</taxon>
        <taxon>Psychidae</taxon>
        <taxon>Oiketicinae</taxon>
        <taxon>Eumeta</taxon>
    </lineage>
</organism>